<dbReference type="PANTHER" id="PTHR21625">
    <property type="entry name" value="NYD-SP28 PROTEIN"/>
    <property type="match status" value="1"/>
</dbReference>
<comment type="similarity">
    <text evidence="9">Belongs to the DRC2 family.</text>
</comment>
<keyword evidence="3" id="KW-0282">Flagellum</keyword>
<dbReference type="Proteomes" id="UP000503349">
    <property type="component" value="Chromosome 16"/>
</dbReference>
<gene>
    <name evidence="16" type="ORF">EXN66_Car016441</name>
</gene>
<dbReference type="Pfam" id="PF14772">
    <property type="entry name" value="NYD-SP28"/>
    <property type="match status" value="1"/>
</dbReference>
<evidence type="ECO:0000313" key="17">
    <source>
        <dbReference type="Proteomes" id="UP000503349"/>
    </source>
</evidence>
<evidence type="ECO:0000256" key="12">
    <source>
        <dbReference type="ARBA" id="ARBA00045865"/>
    </source>
</evidence>
<sequence length="500" mass="58181">MERDENMKERQGHKEGGAEQMIMPKKQKKGGGKAGEEKLMHLQQRAQTKEEVAKKKEELLTLFLKDKLQKEQKNTALNLLKLNEGWRTILRQTRAAELRKEHVIHTQMFEKQLDNLDRVIESLQLSLQETERQSAQACSVNLQHLERLWAQQEKQLTSLQRPWVDCVQRLSSRFSSEREQMLAQNQQRLSDLHDAVFTVEQQHKDMMKEIRRLHLEKVALYESANEDRRAALALEDQGKLKKTALRYQQARQLFDQEAKELDHLVKTNEHYRQLEEALDKKIKRLQELVSQQKMLDSSKSNNEVVEQEMQDARSEVIKNTHKLRGQMIQDGMTARKLLTDLTVQSDNATKKLKEVINKGHSFLRVAEICRKLESEQETIFTSSALLAAESQRQERPVTEEDGVDKDVPEFPELRQVVLHINTALLHREALRKEREDLSRENQQLKLLLRQHLDAMTVSDHALNGRHALLTVHQVPITAAPTDATRRHTVIEAVHVVKHTL</sequence>
<evidence type="ECO:0000256" key="6">
    <source>
        <dbReference type="ARBA" id="ARBA00023212"/>
    </source>
</evidence>
<dbReference type="InterPro" id="IPR039750">
    <property type="entry name" value="DRC1/DRC2"/>
</dbReference>
<name>A0A6G1QEJ7_CHAAH</name>
<evidence type="ECO:0000256" key="3">
    <source>
        <dbReference type="ARBA" id="ARBA00022846"/>
    </source>
</evidence>
<reference evidence="16 17" key="1">
    <citation type="submission" date="2019-02" db="EMBL/GenBank/DDBJ databases">
        <title>Opniocepnalus argus genome.</title>
        <authorList>
            <person name="Zhou C."/>
            <person name="Xiao S."/>
        </authorList>
    </citation>
    <scope>NUCLEOTIDE SEQUENCE [LARGE SCALE GENOMIC DNA]</scope>
    <source>
        <strain evidence="16">OARG1902GOOAL</strain>
        <tissue evidence="16">Muscle</tissue>
    </source>
</reference>
<comment type="subcellular location">
    <subcellularLocation>
        <location evidence="1">Cytoplasm</location>
        <location evidence="1">Cytoskeleton</location>
        <location evidence="1">Flagellum axoneme</location>
    </subcellularLocation>
    <subcellularLocation>
        <location evidence="8">Cytoplasm</location>
        <location evidence="8">Cytoskeleton</location>
        <location evidence="8">Flagellum basal body</location>
    </subcellularLocation>
</comment>
<evidence type="ECO:0000313" key="16">
    <source>
        <dbReference type="EMBL" id="KAF3700753.1"/>
    </source>
</evidence>
<evidence type="ECO:0000256" key="14">
    <source>
        <dbReference type="SAM" id="MobiDB-lite"/>
    </source>
</evidence>
<evidence type="ECO:0000256" key="5">
    <source>
        <dbReference type="ARBA" id="ARBA00023069"/>
    </source>
</evidence>
<keyword evidence="6" id="KW-0206">Cytoskeleton</keyword>
<dbReference type="InterPro" id="IPR039505">
    <property type="entry name" value="DRC1/2_N"/>
</dbReference>
<dbReference type="GO" id="GO:0070286">
    <property type="term" value="P:axonemal dynein complex assembly"/>
    <property type="evidence" value="ECO:0007669"/>
    <property type="project" value="InterPro"/>
</dbReference>
<dbReference type="AlphaFoldDB" id="A0A6G1QEJ7"/>
<keyword evidence="7" id="KW-0966">Cell projection</keyword>
<dbReference type="PANTHER" id="PTHR21625:SF0">
    <property type="entry name" value="DYNEIN REGULATORY COMPLEX SUBUNIT 2"/>
    <property type="match status" value="1"/>
</dbReference>
<dbReference type="EMBL" id="CM015727">
    <property type="protein sequence ID" value="KAF3700753.1"/>
    <property type="molecule type" value="Genomic_DNA"/>
</dbReference>
<feature type="compositionally biased region" description="Basic and acidic residues" evidence="14">
    <location>
        <begin position="1"/>
        <end position="17"/>
    </location>
</feature>
<proteinExistence type="inferred from homology"/>
<evidence type="ECO:0000256" key="4">
    <source>
        <dbReference type="ARBA" id="ARBA00023054"/>
    </source>
</evidence>
<feature type="coiled-coil region" evidence="13">
    <location>
        <begin position="264"/>
        <end position="358"/>
    </location>
</feature>
<organism evidence="16 17">
    <name type="scientific">Channa argus</name>
    <name type="common">Northern snakehead</name>
    <name type="synonym">Ophicephalus argus</name>
    <dbReference type="NCBI Taxonomy" id="215402"/>
    <lineage>
        <taxon>Eukaryota</taxon>
        <taxon>Metazoa</taxon>
        <taxon>Chordata</taxon>
        <taxon>Craniata</taxon>
        <taxon>Vertebrata</taxon>
        <taxon>Euteleostomi</taxon>
        <taxon>Actinopterygii</taxon>
        <taxon>Neopterygii</taxon>
        <taxon>Teleostei</taxon>
        <taxon>Neoteleostei</taxon>
        <taxon>Acanthomorphata</taxon>
        <taxon>Anabantaria</taxon>
        <taxon>Anabantiformes</taxon>
        <taxon>Channoidei</taxon>
        <taxon>Channidae</taxon>
        <taxon>Channa</taxon>
    </lineage>
</organism>
<evidence type="ECO:0000256" key="1">
    <source>
        <dbReference type="ARBA" id="ARBA00004611"/>
    </source>
</evidence>
<evidence type="ECO:0000256" key="13">
    <source>
        <dbReference type="SAM" id="Coils"/>
    </source>
</evidence>
<feature type="region of interest" description="Disordered" evidence="14">
    <location>
        <begin position="1"/>
        <end position="36"/>
    </location>
</feature>
<comment type="function">
    <text evidence="12">Component of the nexin-dynein regulatory complex (N-DRC), a key regulator of ciliary/flagellar motility which maintains the alignment and integrity of the distal axoneme and regulates microtubule sliding in motile axonemes. Plays a critical role in the assembly of N-DRC and also stabilizes the assembly of multiple inner dynein arms and radial spokes. Coassembles with DRC1 to form a central scaffold needed for assembly of the N-DRC and its attachment to the outer doublet microtubules.</text>
</comment>
<keyword evidence="2" id="KW-0963">Cytoplasm</keyword>
<accession>A0A6G1QEJ7</accession>
<evidence type="ECO:0000256" key="10">
    <source>
        <dbReference type="ARBA" id="ARBA00040899"/>
    </source>
</evidence>
<keyword evidence="5" id="KW-0969">Cilium</keyword>
<evidence type="ECO:0000256" key="2">
    <source>
        <dbReference type="ARBA" id="ARBA00022490"/>
    </source>
</evidence>
<evidence type="ECO:0000259" key="15">
    <source>
        <dbReference type="Pfam" id="PF14772"/>
    </source>
</evidence>
<protein>
    <recommendedName>
        <fullName evidence="10">Dynein regulatory complex subunit 2</fullName>
    </recommendedName>
    <alternativeName>
        <fullName evidence="11">Coiled-coil domain-containing protein 65</fullName>
    </alternativeName>
</protein>
<dbReference type="GO" id="GO:0003352">
    <property type="term" value="P:regulation of cilium movement"/>
    <property type="evidence" value="ECO:0007669"/>
    <property type="project" value="TreeGrafter"/>
</dbReference>
<feature type="domain" description="Dynein regulatory complex protein 1/2 N-terminal" evidence="15">
    <location>
        <begin position="44"/>
        <end position="143"/>
    </location>
</feature>
<reference evidence="17" key="2">
    <citation type="submission" date="2019-02" db="EMBL/GenBank/DDBJ databases">
        <title>Opniocepnalus argus Var Kimnra genome.</title>
        <authorList>
            <person name="Zhou C."/>
            <person name="Xiao S."/>
        </authorList>
    </citation>
    <scope>NUCLEOTIDE SEQUENCE [LARGE SCALE GENOMIC DNA]</scope>
</reference>
<feature type="coiled-coil region" evidence="13">
    <location>
        <begin position="420"/>
        <end position="454"/>
    </location>
</feature>
<keyword evidence="4 13" id="KW-0175">Coiled coil</keyword>
<evidence type="ECO:0000256" key="7">
    <source>
        <dbReference type="ARBA" id="ARBA00023273"/>
    </source>
</evidence>
<dbReference type="GO" id="GO:0060285">
    <property type="term" value="P:cilium-dependent cell motility"/>
    <property type="evidence" value="ECO:0007669"/>
    <property type="project" value="TreeGrafter"/>
</dbReference>
<evidence type="ECO:0000256" key="8">
    <source>
        <dbReference type="ARBA" id="ARBA00037841"/>
    </source>
</evidence>
<keyword evidence="17" id="KW-1185">Reference proteome</keyword>
<evidence type="ECO:0000256" key="11">
    <source>
        <dbReference type="ARBA" id="ARBA00041517"/>
    </source>
</evidence>
<dbReference type="GO" id="GO:0005858">
    <property type="term" value="C:axonemal dynein complex"/>
    <property type="evidence" value="ECO:0007669"/>
    <property type="project" value="InterPro"/>
</dbReference>
<evidence type="ECO:0000256" key="9">
    <source>
        <dbReference type="ARBA" id="ARBA00038424"/>
    </source>
</evidence>